<organism evidence="2 3">
    <name type="scientific">Phytohabitans houttuyneae</name>
    <dbReference type="NCBI Taxonomy" id="1076126"/>
    <lineage>
        <taxon>Bacteria</taxon>
        <taxon>Bacillati</taxon>
        <taxon>Actinomycetota</taxon>
        <taxon>Actinomycetes</taxon>
        <taxon>Micromonosporales</taxon>
        <taxon>Micromonosporaceae</taxon>
    </lineage>
</organism>
<dbReference type="Proteomes" id="UP000482800">
    <property type="component" value="Unassembled WGS sequence"/>
</dbReference>
<sequence>MAKQQAANVGHTAADGGGQVLRTAAEQGRQVGAEAGTGARDLYTKARQQMRSQIIDQQRRGAGGLRSVSEELRTMADKGGGSGPATELATRASGTVDRLAGWLEDREPGAVLAEVKHYARRHPGMFFAGTALLGVLAGRMTRGLAADATPAANPDAAGQPGDSTRAGQRHDAPLGGGAS</sequence>
<comment type="caution">
    <text evidence="2">The sequence shown here is derived from an EMBL/GenBank/DDBJ whole genome shotgun (WGS) entry which is preliminary data.</text>
</comment>
<dbReference type="EMBL" id="BLPF01000003">
    <property type="protein sequence ID" value="GFJ83876.1"/>
    <property type="molecule type" value="Genomic_DNA"/>
</dbReference>
<proteinExistence type="predicted"/>
<reference evidence="2 3" key="2">
    <citation type="submission" date="2020-03" db="EMBL/GenBank/DDBJ databases">
        <authorList>
            <person name="Ichikawa N."/>
            <person name="Kimura A."/>
            <person name="Kitahashi Y."/>
            <person name="Uohara A."/>
        </authorList>
    </citation>
    <scope>NUCLEOTIDE SEQUENCE [LARGE SCALE GENOMIC DNA]</scope>
    <source>
        <strain evidence="2 3">NBRC 108639</strain>
    </source>
</reference>
<dbReference type="RefSeq" id="WP_173066853.1">
    <property type="nucleotide sequence ID" value="NZ_BAABGO010000030.1"/>
</dbReference>
<dbReference type="AlphaFoldDB" id="A0A6V8KPV2"/>
<gene>
    <name evidence="2" type="ORF">Phou_080560</name>
</gene>
<keyword evidence="3" id="KW-1185">Reference proteome</keyword>
<evidence type="ECO:0000256" key="1">
    <source>
        <dbReference type="SAM" id="MobiDB-lite"/>
    </source>
</evidence>
<feature type="compositionally biased region" description="Low complexity" evidence="1">
    <location>
        <begin position="147"/>
        <end position="157"/>
    </location>
</feature>
<name>A0A6V8KPV2_9ACTN</name>
<evidence type="ECO:0000313" key="2">
    <source>
        <dbReference type="EMBL" id="GFJ83876.1"/>
    </source>
</evidence>
<accession>A0A6V8KPV2</accession>
<feature type="region of interest" description="Disordered" evidence="1">
    <location>
        <begin position="147"/>
        <end position="179"/>
    </location>
</feature>
<evidence type="ECO:0000313" key="3">
    <source>
        <dbReference type="Proteomes" id="UP000482800"/>
    </source>
</evidence>
<reference evidence="2 3" key="1">
    <citation type="submission" date="2020-03" db="EMBL/GenBank/DDBJ databases">
        <title>Whole genome shotgun sequence of Phytohabitans houttuyneae NBRC 108639.</title>
        <authorList>
            <person name="Komaki H."/>
            <person name="Tamura T."/>
        </authorList>
    </citation>
    <scope>NUCLEOTIDE SEQUENCE [LARGE SCALE GENOMIC DNA]</scope>
    <source>
        <strain evidence="2 3">NBRC 108639</strain>
    </source>
</reference>
<protein>
    <submittedName>
        <fullName evidence="2">Uncharacterized protein</fullName>
    </submittedName>
</protein>